<sequence length="317" mass="35845">MSESGIWDNLHHYPEPADIERLLLDSPIAERFKYTLTNALYKSAESGDYNKYTLVASEVFKAAPDIHLVPQVMRVVSAALSGAQDKVEVRMRQSCQRIAADIIARVRGWSDRKHREVVLHYSLKIAALVNNVGIAEQILREKQMMGFLEHPIYAATRNANDSMLALLLFSLGVEGQNHIEDVRHIAEIIEAKLANTLVHAHLHVQRVSIIVQAMEINELNQKDPAVKILLLPLYIEFIGDDTVSEKLDATRPFHNAFHDTALRVYAAWKLDDCLKLGSSKGLPTLLMKSLRHRIERDPFIQWDAVAKQWTFAGPESS</sequence>
<comment type="caution">
    <text evidence="1">The sequence shown here is derived from an EMBL/GenBank/DDBJ whole genome shotgun (WGS) entry which is preliminary data.</text>
</comment>
<accession>A0ABR4IXH5</accession>
<evidence type="ECO:0000313" key="1">
    <source>
        <dbReference type="EMBL" id="KAL2832478.1"/>
    </source>
</evidence>
<organism evidence="1 2">
    <name type="scientific">Aspergillus cavernicola</name>
    <dbReference type="NCBI Taxonomy" id="176166"/>
    <lineage>
        <taxon>Eukaryota</taxon>
        <taxon>Fungi</taxon>
        <taxon>Dikarya</taxon>
        <taxon>Ascomycota</taxon>
        <taxon>Pezizomycotina</taxon>
        <taxon>Eurotiomycetes</taxon>
        <taxon>Eurotiomycetidae</taxon>
        <taxon>Eurotiales</taxon>
        <taxon>Aspergillaceae</taxon>
        <taxon>Aspergillus</taxon>
        <taxon>Aspergillus subgen. Nidulantes</taxon>
    </lineage>
</organism>
<evidence type="ECO:0000313" key="2">
    <source>
        <dbReference type="Proteomes" id="UP001610335"/>
    </source>
</evidence>
<protein>
    <submittedName>
        <fullName evidence="1">Uncharacterized protein</fullName>
    </submittedName>
</protein>
<gene>
    <name evidence="1" type="ORF">BDW59DRAFT_157301</name>
</gene>
<dbReference type="EMBL" id="JBFXLS010000006">
    <property type="protein sequence ID" value="KAL2832478.1"/>
    <property type="molecule type" value="Genomic_DNA"/>
</dbReference>
<keyword evidence="2" id="KW-1185">Reference proteome</keyword>
<name>A0ABR4IXH5_9EURO</name>
<dbReference type="Proteomes" id="UP001610335">
    <property type="component" value="Unassembled WGS sequence"/>
</dbReference>
<reference evidence="1 2" key="1">
    <citation type="submission" date="2024-07" db="EMBL/GenBank/DDBJ databases">
        <title>Section-level genome sequencing and comparative genomics of Aspergillus sections Usti and Cavernicolus.</title>
        <authorList>
            <consortium name="Lawrence Berkeley National Laboratory"/>
            <person name="Nybo J.L."/>
            <person name="Vesth T.C."/>
            <person name="Theobald S."/>
            <person name="Frisvad J.C."/>
            <person name="Larsen T.O."/>
            <person name="Kjaerboelling I."/>
            <person name="Rothschild-Mancinelli K."/>
            <person name="Lyhne E.K."/>
            <person name="Kogle M.E."/>
            <person name="Barry K."/>
            <person name="Clum A."/>
            <person name="Na H."/>
            <person name="Ledsgaard L."/>
            <person name="Lin J."/>
            <person name="Lipzen A."/>
            <person name="Kuo A."/>
            <person name="Riley R."/>
            <person name="Mondo S."/>
            <person name="LaButti K."/>
            <person name="Haridas S."/>
            <person name="Pangalinan J."/>
            <person name="Salamov A.A."/>
            <person name="Simmons B.A."/>
            <person name="Magnuson J.K."/>
            <person name="Chen J."/>
            <person name="Drula E."/>
            <person name="Henrissat B."/>
            <person name="Wiebenga A."/>
            <person name="Lubbers R.J."/>
            <person name="Gomes A.C."/>
            <person name="Makela M.R."/>
            <person name="Stajich J."/>
            <person name="Grigoriev I.V."/>
            <person name="Mortensen U.H."/>
            <person name="De vries R.P."/>
            <person name="Baker S.E."/>
            <person name="Andersen M.R."/>
        </authorList>
    </citation>
    <scope>NUCLEOTIDE SEQUENCE [LARGE SCALE GENOMIC DNA]</scope>
    <source>
        <strain evidence="1 2">CBS 600.67</strain>
    </source>
</reference>
<proteinExistence type="predicted"/>